<dbReference type="AlphaFoldDB" id="A0A0B0NMZ0"/>
<dbReference type="EMBL" id="KN397660">
    <property type="protein sequence ID" value="KHG12441.1"/>
    <property type="molecule type" value="Genomic_DNA"/>
</dbReference>
<organism evidence="1 2">
    <name type="scientific">Gossypium arboreum</name>
    <name type="common">Tree cotton</name>
    <name type="synonym">Gossypium nanking</name>
    <dbReference type="NCBI Taxonomy" id="29729"/>
    <lineage>
        <taxon>Eukaryota</taxon>
        <taxon>Viridiplantae</taxon>
        <taxon>Streptophyta</taxon>
        <taxon>Embryophyta</taxon>
        <taxon>Tracheophyta</taxon>
        <taxon>Spermatophyta</taxon>
        <taxon>Magnoliopsida</taxon>
        <taxon>eudicotyledons</taxon>
        <taxon>Gunneridae</taxon>
        <taxon>Pentapetalae</taxon>
        <taxon>rosids</taxon>
        <taxon>malvids</taxon>
        <taxon>Malvales</taxon>
        <taxon>Malvaceae</taxon>
        <taxon>Malvoideae</taxon>
        <taxon>Gossypium</taxon>
    </lineage>
</organism>
<keyword evidence="2" id="KW-1185">Reference proteome</keyword>
<proteinExistence type="predicted"/>
<dbReference type="Proteomes" id="UP000032142">
    <property type="component" value="Unassembled WGS sequence"/>
</dbReference>
<protein>
    <submittedName>
        <fullName evidence="1">Uncharacterized protein</fullName>
    </submittedName>
</protein>
<gene>
    <name evidence="1" type="ORF">F383_17867</name>
</gene>
<sequence>MSGMVKTKMSYIHTPNVST</sequence>
<evidence type="ECO:0000313" key="2">
    <source>
        <dbReference type="Proteomes" id="UP000032142"/>
    </source>
</evidence>
<reference evidence="2" key="1">
    <citation type="submission" date="2014-09" db="EMBL/GenBank/DDBJ databases">
        <authorList>
            <person name="Mudge J."/>
            <person name="Ramaraj T."/>
            <person name="Lindquist I.E."/>
            <person name="Bharti A.K."/>
            <person name="Sundararajan A."/>
            <person name="Cameron C.T."/>
            <person name="Woodward J.E."/>
            <person name="May G.D."/>
            <person name="Brubaker C."/>
            <person name="Broadhvest J."/>
            <person name="Wilkins T.A."/>
        </authorList>
    </citation>
    <scope>NUCLEOTIDE SEQUENCE</scope>
    <source>
        <strain evidence="2">cv. AKA8401</strain>
    </source>
</reference>
<evidence type="ECO:0000313" key="1">
    <source>
        <dbReference type="EMBL" id="KHG12441.1"/>
    </source>
</evidence>
<name>A0A0B0NMZ0_GOSAR</name>
<accession>A0A0B0NMZ0</accession>